<dbReference type="EMBL" id="WXEY01000001">
    <property type="protein sequence ID" value="MZP28325.1"/>
    <property type="molecule type" value="Genomic_DNA"/>
</dbReference>
<sequence length="56" mass="5701">MAGMAGSLVQTPRTSGETGGGGTQVTGRLRSGGRIGVSGPLQSGTPRRREWETAET</sequence>
<reference evidence="2 3" key="1">
    <citation type="submission" date="2020-01" db="EMBL/GenBank/DDBJ databases">
        <title>Whole-genome sequence of Heliobacterium undosum DSM 13378.</title>
        <authorList>
            <person name="Kyndt J.A."/>
            <person name="Meyer T.E."/>
        </authorList>
    </citation>
    <scope>NUCLEOTIDE SEQUENCE [LARGE SCALE GENOMIC DNA]</scope>
    <source>
        <strain evidence="2 3">DSM 13378</strain>
    </source>
</reference>
<evidence type="ECO:0000256" key="1">
    <source>
        <dbReference type="SAM" id="MobiDB-lite"/>
    </source>
</evidence>
<comment type="caution">
    <text evidence="2">The sequence shown here is derived from an EMBL/GenBank/DDBJ whole genome shotgun (WGS) entry which is preliminary data.</text>
</comment>
<accession>A0A845L0A9</accession>
<evidence type="ECO:0000313" key="3">
    <source>
        <dbReference type="Proteomes" id="UP000463470"/>
    </source>
</evidence>
<protein>
    <submittedName>
        <fullName evidence="2">Uncharacterized protein</fullName>
    </submittedName>
</protein>
<evidence type="ECO:0000313" key="2">
    <source>
        <dbReference type="EMBL" id="MZP28325.1"/>
    </source>
</evidence>
<name>A0A845L0A9_9FIRM</name>
<feature type="compositionally biased region" description="Basic and acidic residues" evidence="1">
    <location>
        <begin position="47"/>
        <end position="56"/>
    </location>
</feature>
<feature type="region of interest" description="Disordered" evidence="1">
    <location>
        <begin position="1"/>
        <end position="56"/>
    </location>
</feature>
<dbReference type="AlphaFoldDB" id="A0A845L0A9"/>
<organism evidence="2 3">
    <name type="scientific">Heliomicrobium undosum</name>
    <dbReference type="NCBI Taxonomy" id="121734"/>
    <lineage>
        <taxon>Bacteria</taxon>
        <taxon>Bacillati</taxon>
        <taxon>Bacillota</taxon>
        <taxon>Clostridia</taxon>
        <taxon>Eubacteriales</taxon>
        <taxon>Heliobacteriaceae</taxon>
        <taxon>Heliomicrobium</taxon>
    </lineage>
</organism>
<gene>
    <name evidence="2" type="ORF">GTO91_01135</name>
</gene>
<keyword evidence="3" id="KW-1185">Reference proteome</keyword>
<proteinExistence type="predicted"/>
<dbReference type="Proteomes" id="UP000463470">
    <property type="component" value="Unassembled WGS sequence"/>
</dbReference>